<keyword evidence="4" id="KW-1185">Reference proteome</keyword>
<sequence length="341" mass="38007">MMKNDIFAHETEGGASTAHTFKTEPTRGCDTVTQERQPARVRELSDIEGYETEQGFPGWTFIHSMPPMTGSLTGYPLIPESNAVDAKQLEQVQATNKLNQQYAFIKSSRGVEVYDFKLGDYFAPASLAQYFTNQPLQAAKGTVFTAWQKHPQRRSYENMKFAPGKSTPADILNLWEGWGCLPVYALEDGDEDVEMWLGHIYDVICGGDDSCGNYLVQWLAHLVQRPYEKPGVALVMQGGQGAGKGIFVNLVQQIIGKRYTVTCTQGTQVTGQFSSQLMNKLLVSFDEATWGGHKDAQGRLKALVTEKTLMFEEKGKNPVYIDDYMRLIIASNESFESPPLS</sequence>
<feature type="domain" description="NrS-1 polymerase-like helicase" evidence="2">
    <location>
        <begin position="236"/>
        <end position="336"/>
    </location>
</feature>
<proteinExistence type="predicted"/>
<accession>A0ABT5I8G8</accession>
<dbReference type="Gene3D" id="3.40.50.300">
    <property type="entry name" value="P-loop containing nucleotide triphosphate hydrolases"/>
    <property type="match status" value="1"/>
</dbReference>
<reference evidence="3 4" key="1">
    <citation type="submission" date="2023-01" db="EMBL/GenBank/DDBJ databases">
        <title>Novel species of the genus Vogesella isolated from rivers.</title>
        <authorList>
            <person name="Lu H."/>
        </authorList>
    </citation>
    <scope>NUCLEOTIDE SEQUENCE [LARGE SCALE GENOMIC DNA]</scope>
    <source>
        <strain evidence="3 4">SH7W</strain>
    </source>
</reference>
<feature type="region of interest" description="Disordered" evidence="1">
    <location>
        <begin position="1"/>
        <end position="28"/>
    </location>
</feature>
<organism evidence="3 4">
    <name type="scientific">Vogesella indigofera</name>
    <name type="common">Pseudomonas indigofera</name>
    <dbReference type="NCBI Taxonomy" id="45465"/>
    <lineage>
        <taxon>Bacteria</taxon>
        <taxon>Pseudomonadati</taxon>
        <taxon>Pseudomonadota</taxon>
        <taxon>Betaproteobacteria</taxon>
        <taxon>Neisseriales</taxon>
        <taxon>Chromobacteriaceae</taxon>
        <taxon>Vogesella</taxon>
    </lineage>
</organism>
<evidence type="ECO:0000313" key="3">
    <source>
        <dbReference type="EMBL" id="MDC7692477.1"/>
    </source>
</evidence>
<dbReference type="EMBL" id="JAQQKY010000012">
    <property type="protein sequence ID" value="MDC7692477.1"/>
    <property type="molecule type" value="Genomic_DNA"/>
</dbReference>
<dbReference type="SUPFAM" id="SSF52540">
    <property type="entry name" value="P-loop containing nucleoside triphosphate hydrolases"/>
    <property type="match status" value="1"/>
</dbReference>
<dbReference type="RefSeq" id="WP_272804088.1">
    <property type="nucleotide sequence ID" value="NZ_JAQQKY010000012.1"/>
</dbReference>
<protein>
    <submittedName>
        <fullName evidence="3">DUF5906 domain-containing protein</fullName>
    </submittedName>
</protein>
<gene>
    <name evidence="3" type="ORF">PQU93_17050</name>
</gene>
<evidence type="ECO:0000313" key="4">
    <source>
        <dbReference type="Proteomes" id="UP001221566"/>
    </source>
</evidence>
<dbReference type="InterPro" id="IPR027417">
    <property type="entry name" value="P-loop_NTPase"/>
</dbReference>
<evidence type="ECO:0000256" key="1">
    <source>
        <dbReference type="SAM" id="MobiDB-lite"/>
    </source>
</evidence>
<dbReference type="Pfam" id="PF19263">
    <property type="entry name" value="DUF5906"/>
    <property type="match status" value="1"/>
</dbReference>
<evidence type="ECO:0000259" key="2">
    <source>
        <dbReference type="Pfam" id="PF19263"/>
    </source>
</evidence>
<feature type="compositionally biased region" description="Basic and acidic residues" evidence="1">
    <location>
        <begin position="1"/>
        <end position="12"/>
    </location>
</feature>
<name>A0ABT5I8G8_VOGIN</name>
<comment type="caution">
    <text evidence="3">The sequence shown here is derived from an EMBL/GenBank/DDBJ whole genome shotgun (WGS) entry which is preliminary data.</text>
</comment>
<dbReference type="Proteomes" id="UP001221566">
    <property type="component" value="Unassembled WGS sequence"/>
</dbReference>
<dbReference type="InterPro" id="IPR045455">
    <property type="entry name" value="NrS-1_pol-like_helicase"/>
</dbReference>